<reference evidence="9 10" key="1">
    <citation type="submission" date="2018-03" db="EMBL/GenBank/DDBJ databases">
        <title>Bacteriophage NCPPB3778 and a type I-E CRISPR drive the evolution of the US Biological Select Agent, Rathayibacter toxicus.</title>
        <authorList>
            <person name="Davis E.W.II."/>
            <person name="Tabima J.F."/>
            <person name="Weisberg A.J."/>
            <person name="Dantas Lopes L."/>
            <person name="Wiseman M.S."/>
            <person name="Wiseman M.S."/>
            <person name="Pupko T."/>
            <person name="Belcher M.S."/>
            <person name="Sechler A.J."/>
            <person name="Tancos M.A."/>
            <person name="Schroeder B.K."/>
            <person name="Murray T.D."/>
            <person name="Luster D.G."/>
            <person name="Schneider W.L."/>
            <person name="Rogers E."/>
            <person name="Andreote F.D."/>
            <person name="Grunwald N.J."/>
            <person name="Putnam M.L."/>
            <person name="Chang J.H."/>
        </authorList>
    </citation>
    <scope>NUCLEOTIDE SEQUENCE [LARGE SCALE GENOMIC DNA]</scope>
    <source>
        <strain evidence="9 10">DSM 15932</strain>
    </source>
</reference>
<dbReference type="GO" id="GO:0006352">
    <property type="term" value="P:DNA-templated transcription initiation"/>
    <property type="evidence" value="ECO:0007669"/>
    <property type="project" value="InterPro"/>
</dbReference>
<sequence>MRPTCGVPVGDGQKRTRTSLPVAVVNGCASWARSEGGVSSDIRGDSSGGAGRGAGTGHGRARADLGLAESGRARGNQGIRRAEGGIASRRSQRQGAKRPGRAELLARSSAPSQRTSRTGGAVVACGYCFSPGAARRRARRIPPPRTRQHARKGVPMSTVVLDTALSALAPATDSPSEPASPREEKDARTLSLFQAAATADDAEGARIRERIVLDHLGLAEAMANRVSRAGGDRADLRQVAYVGLVKAARRFTPERGDSFAAFAVPTITGELKRHLRDLGWMIRPPRGVQELHRRSAVVADELAQELGRHPSDREIAARLGVEPAEVADARAAGHPLSLDETVGETGVRLAETIGGEDEDLAAIDRRHGLARALAELENGQRELLRMRFVEEMTQQQIADALGTTQMQVSRLQRRILAQLADRLGAPSRSHQPTSRARVASVAVVTPVHPAARLRTA</sequence>
<dbReference type="AlphaFoldDB" id="A0A3Q9UZT5"/>
<dbReference type="InterPro" id="IPR007630">
    <property type="entry name" value="RNA_pol_sigma70_r4"/>
</dbReference>
<organism evidence="9 10">
    <name type="scientific">Rathayibacter festucae DSM 15932</name>
    <dbReference type="NCBI Taxonomy" id="1328866"/>
    <lineage>
        <taxon>Bacteria</taxon>
        <taxon>Bacillati</taxon>
        <taxon>Actinomycetota</taxon>
        <taxon>Actinomycetes</taxon>
        <taxon>Micrococcales</taxon>
        <taxon>Microbacteriaceae</taxon>
        <taxon>Rathayibacter</taxon>
    </lineage>
</organism>
<feature type="domain" description="RNA polymerase sigma-70 region 2" evidence="7">
    <location>
        <begin position="212"/>
        <end position="280"/>
    </location>
</feature>
<dbReference type="InterPro" id="IPR000943">
    <property type="entry name" value="RNA_pol_sigma70"/>
</dbReference>
<dbReference type="Gene3D" id="1.20.120.1810">
    <property type="match status" value="1"/>
</dbReference>
<accession>A0A3Q9UZT5</accession>
<dbReference type="EMBL" id="CP028137">
    <property type="protein sequence ID" value="AZZ54262.1"/>
    <property type="molecule type" value="Genomic_DNA"/>
</dbReference>
<feature type="region of interest" description="Disordered" evidence="5">
    <location>
        <begin position="168"/>
        <end position="188"/>
    </location>
</feature>
<dbReference type="InterPro" id="IPR007624">
    <property type="entry name" value="RNA_pol_sigma70_r3"/>
</dbReference>
<evidence type="ECO:0000256" key="2">
    <source>
        <dbReference type="ARBA" id="ARBA00023082"/>
    </source>
</evidence>
<dbReference type="PRINTS" id="PR00046">
    <property type="entry name" value="SIGMA70FCT"/>
</dbReference>
<evidence type="ECO:0000313" key="9">
    <source>
        <dbReference type="EMBL" id="AZZ54262.1"/>
    </source>
</evidence>
<feature type="compositionally biased region" description="Gly residues" evidence="5">
    <location>
        <begin position="46"/>
        <end position="58"/>
    </location>
</feature>
<evidence type="ECO:0000313" key="10">
    <source>
        <dbReference type="Proteomes" id="UP000285317"/>
    </source>
</evidence>
<dbReference type="SUPFAM" id="SSF88659">
    <property type="entry name" value="Sigma3 and sigma4 domains of RNA polymerase sigma factors"/>
    <property type="match status" value="2"/>
</dbReference>
<keyword evidence="2" id="KW-0731">Sigma factor</keyword>
<dbReference type="PANTHER" id="PTHR30385:SF4">
    <property type="entry name" value="RNA POLYMERASE SIGMA-E FACTOR"/>
    <property type="match status" value="1"/>
</dbReference>
<dbReference type="Proteomes" id="UP000285317">
    <property type="component" value="Chromosome"/>
</dbReference>
<dbReference type="PANTHER" id="PTHR30385">
    <property type="entry name" value="SIGMA FACTOR F FLAGELLAR"/>
    <property type="match status" value="1"/>
</dbReference>
<dbReference type="InterPro" id="IPR014284">
    <property type="entry name" value="RNA_pol_sigma-70_dom"/>
</dbReference>
<dbReference type="Pfam" id="PF04539">
    <property type="entry name" value="Sigma70_r3"/>
    <property type="match status" value="1"/>
</dbReference>
<feature type="region of interest" description="Disordered" evidence="5">
    <location>
        <begin position="34"/>
        <end position="117"/>
    </location>
</feature>
<evidence type="ECO:0000256" key="3">
    <source>
        <dbReference type="ARBA" id="ARBA00023125"/>
    </source>
</evidence>
<dbReference type="GO" id="GO:0016987">
    <property type="term" value="F:sigma factor activity"/>
    <property type="evidence" value="ECO:0007669"/>
    <property type="project" value="UniProtKB-KW"/>
</dbReference>
<dbReference type="Gene3D" id="1.10.10.10">
    <property type="entry name" value="Winged helix-like DNA-binding domain superfamily/Winged helix DNA-binding domain"/>
    <property type="match status" value="2"/>
</dbReference>
<feature type="domain" description="RNA polymerase sigma-70 region 3" evidence="6">
    <location>
        <begin position="298"/>
        <end position="351"/>
    </location>
</feature>
<evidence type="ECO:0008006" key="11">
    <source>
        <dbReference type="Google" id="ProtNLM"/>
    </source>
</evidence>
<evidence type="ECO:0000256" key="4">
    <source>
        <dbReference type="ARBA" id="ARBA00023163"/>
    </source>
</evidence>
<dbReference type="InterPro" id="IPR013325">
    <property type="entry name" value="RNA_pol_sigma_r2"/>
</dbReference>
<gene>
    <name evidence="9" type="ORF">C1I64_10165</name>
</gene>
<proteinExistence type="predicted"/>
<name>A0A3Q9UZT5_9MICO</name>
<keyword evidence="3" id="KW-0238">DNA-binding</keyword>
<dbReference type="Pfam" id="PF04545">
    <property type="entry name" value="Sigma70_r4"/>
    <property type="match status" value="1"/>
</dbReference>
<evidence type="ECO:0000259" key="6">
    <source>
        <dbReference type="Pfam" id="PF04539"/>
    </source>
</evidence>
<evidence type="ECO:0000256" key="1">
    <source>
        <dbReference type="ARBA" id="ARBA00023015"/>
    </source>
</evidence>
<dbReference type="GO" id="GO:0003677">
    <property type="term" value="F:DNA binding"/>
    <property type="evidence" value="ECO:0007669"/>
    <property type="project" value="UniProtKB-KW"/>
</dbReference>
<feature type="compositionally biased region" description="Basic residues" evidence="5">
    <location>
        <begin position="90"/>
        <end position="99"/>
    </location>
</feature>
<evidence type="ECO:0000256" key="5">
    <source>
        <dbReference type="SAM" id="MobiDB-lite"/>
    </source>
</evidence>
<dbReference type="InterPro" id="IPR013324">
    <property type="entry name" value="RNA_pol_sigma_r3/r4-like"/>
</dbReference>
<dbReference type="KEGG" id="rfs:C1I64_10165"/>
<dbReference type="InterPro" id="IPR036388">
    <property type="entry name" value="WH-like_DNA-bd_sf"/>
</dbReference>
<protein>
    <recommendedName>
        <fullName evidence="11">RNA polymerase subunit sigma-70</fullName>
    </recommendedName>
</protein>
<dbReference type="Pfam" id="PF04542">
    <property type="entry name" value="Sigma70_r2"/>
    <property type="match status" value="1"/>
</dbReference>
<evidence type="ECO:0000259" key="8">
    <source>
        <dbReference type="Pfam" id="PF04545"/>
    </source>
</evidence>
<dbReference type="CDD" id="cd06171">
    <property type="entry name" value="Sigma70_r4"/>
    <property type="match status" value="1"/>
</dbReference>
<keyword evidence="1" id="KW-0805">Transcription regulation</keyword>
<evidence type="ECO:0000259" key="7">
    <source>
        <dbReference type="Pfam" id="PF04542"/>
    </source>
</evidence>
<keyword evidence="4" id="KW-0804">Transcription</keyword>
<feature type="domain" description="RNA polymerase sigma-70 region 4" evidence="8">
    <location>
        <begin position="372"/>
        <end position="419"/>
    </location>
</feature>
<dbReference type="SUPFAM" id="SSF88946">
    <property type="entry name" value="Sigma2 domain of RNA polymerase sigma factors"/>
    <property type="match status" value="1"/>
</dbReference>
<dbReference type="NCBIfam" id="TIGR02937">
    <property type="entry name" value="sigma70-ECF"/>
    <property type="match status" value="1"/>
</dbReference>
<dbReference type="InterPro" id="IPR007627">
    <property type="entry name" value="RNA_pol_sigma70_r2"/>
</dbReference>